<comment type="caution">
    <text evidence="2">The sequence shown here is derived from an EMBL/GenBank/DDBJ whole genome shotgun (WGS) entry which is preliminary data.</text>
</comment>
<evidence type="ECO:0000256" key="1">
    <source>
        <dbReference type="SAM" id="MobiDB-lite"/>
    </source>
</evidence>
<keyword evidence="3" id="KW-1185">Reference proteome</keyword>
<name>A0ABR1XKZ0_9PEZI</name>
<gene>
    <name evidence="2" type="ORF">IWX90DRAFT_301986</name>
</gene>
<reference evidence="2 3" key="1">
    <citation type="journal article" date="2022" name="G3 (Bethesda)">
        <title>Enemy or ally: a genomic approach to elucidate the lifestyle of Phyllosticta citrichinaensis.</title>
        <authorList>
            <person name="Buijs V.A."/>
            <person name="Groenewald J.Z."/>
            <person name="Haridas S."/>
            <person name="LaButti K.M."/>
            <person name="Lipzen A."/>
            <person name="Martin F.M."/>
            <person name="Barry K."/>
            <person name="Grigoriev I.V."/>
            <person name="Crous P.W."/>
            <person name="Seidl M.F."/>
        </authorList>
    </citation>
    <scope>NUCLEOTIDE SEQUENCE [LARGE SCALE GENOMIC DNA]</scope>
    <source>
        <strain evidence="2 3">CBS 129764</strain>
    </source>
</reference>
<protein>
    <submittedName>
        <fullName evidence="2">Uncharacterized protein</fullName>
    </submittedName>
</protein>
<organism evidence="2 3">
    <name type="scientific">Phyllosticta citrichinensis</name>
    <dbReference type="NCBI Taxonomy" id="1130410"/>
    <lineage>
        <taxon>Eukaryota</taxon>
        <taxon>Fungi</taxon>
        <taxon>Dikarya</taxon>
        <taxon>Ascomycota</taxon>
        <taxon>Pezizomycotina</taxon>
        <taxon>Dothideomycetes</taxon>
        <taxon>Dothideomycetes incertae sedis</taxon>
        <taxon>Botryosphaeriales</taxon>
        <taxon>Phyllostictaceae</taxon>
        <taxon>Phyllosticta</taxon>
    </lineage>
</organism>
<feature type="compositionally biased region" description="Pro residues" evidence="1">
    <location>
        <begin position="152"/>
        <end position="161"/>
    </location>
</feature>
<accession>A0ABR1XKZ0</accession>
<dbReference type="EMBL" id="JBBWUH010000008">
    <property type="protein sequence ID" value="KAK8159494.1"/>
    <property type="molecule type" value="Genomic_DNA"/>
</dbReference>
<dbReference type="Proteomes" id="UP001456524">
    <property type="component" value="Unassembled WGS sequence"/>
</dbReference>
<proteinExistence type="predicted"/>
<feature type="compositionally biased region" description="Basic residues" evidence="1">
    <location>
        <begin position="185"/>
        <end position="196"/>
    </location>
</feature>
<feature type="compositionally biased region" description="Low complexity" evidence="1">
    <location>
        <begin position="165"/>
        <end position="179"/>
    </location>
</feature>
<feature type="region of interest" description="Disordered" evidence="1">
    <location>
        <begin position="134"/>
        <end position="198"/>
    </location>
</feature>
<evidence type="ECO:0000313" key="2">
    <source>
        <dbReference type="EMBL" id="KAK8159494.1"/>
    </source>
</evidence>
<evidence type="ECO:0000313" key="3">
    <source>
        <dbReference type="Proteomes" id="UP001456524"/>
    </source>
</evidence>
<sequence length="265" mass="29842">MDRILDLGSCSAYVGRALLMRVPPMRILLEPSRRTGRVSCVRRMRCVGACGAVSCSDRNSPDHDYADGTGLETETGMARKIFIECSRQCSAALSWRDGSTVPLPLPLPLPPASVWPQARCEVSESRVLLTFDLDASKDPPSHPAPTNQPSSANPPQPSPPHRSPHLSSHNATTTTTTANPPNPHTPRRRIQLHHKAPQCATRADDLARLHPRRWVQRRPPHALREGIQWVERRRRGRARRARLRLGLSLRMRTRCLRSWFGHWTM</sequence>